<dbReference type="InterPro" id="IPR051579">
    <property type="entry name" value="DDR_Transcriptional_Reg"/>
</dbReference>
<dbReference type="PANTHER" id="PTHR23196">
    <property type="entry name" value="PAX TRANSCRIPTION ACTIVATION DOMAIN INTERACTING PROTEIN"/>
    <property type="match status" value="1"/>
</dbReference>
<sequence length="1160" mass="128431">MGIVEGSRHHSNCSQKNSIVDSRDDATQQIESLFSPGDALEGDRDDASLNIMSMPVDDTYILEDEFETQMANLAEETQVVDLAEETQVVDLTRDTQVVDLTGDTQVVDLTGDTQVVDIPRDTQVVDLDGDTLSMDLDGETQMVDFADKTQLVDLYEETQVVDLPGETQVLDEFNAELYLAICRQTNKTDVTCETQRLSEEPSAKIDGNVSIELDSAVDKNSPKEGEYLNDVNLSFAFKSPCRGFTSIRAASIRASGLAARARGASLGLSTTSTDKSSMEHQTSELDGPSLIGHVSKSLENSYSNESEGNPNRYKITSTAVRRLFREDEDAECEKAETETNQTDYMLEVLSYVDSQEPGDLSQERALEVVNRFLDVSFIEHDEDFGKKVQDVNKPKGISAVKGSRDLAKRSTLQKTTGERGIYDWDDAREDDGGGEFFLKKRELFFDNVGPVPRCLTEPRKPRSVVESDKKMKADSKSRQGDLVHSDLGLLHKTRPKQKSLHGEEVVSKNITRNLEEQLHEVSGPELADNCEDKNIPDDIGPDTQMAAEAMGDLCFQVHLSDSNKSGNKAVSSTRKDTTQNKFRNSTVHSEEDLPYFTRVGVVTRQTKRTKRISTRNSTMSSLAPVQCKITKKRDDGVLREAEQRRSTVENVSSHNGAKLTGERSEKFSVPVQTSIKLDCPKVPSNSVNAKDEINKQVSARASGKRKNAVTMTIEDVRRIGLTRLKQSNRACLDKSSTPDIDAVSNLQGIRSRQETSADAQHSRWLTRSSKVAVSIRTNLDKDSSNQLPPRSDSEPRKIISRKTAKAKNSRNDAAVCGNDRSNKKSISADAVGLNTSKQGDEKDYDGAHAGGGERNGRQEASPRCGTSYSTCATPTTRAALRHDVSPICKGDEYHKQSCRKNQSVIALMKELDDLHTGSPEPCSGMRGSRKRKDITTIRVLFSQHLDVDVVKQQKKILARLGGGVASSVLEATHFIADEFVRTRNMLEAIASGKPVVTRSWIESCGQASCLIDEKNYILRDAKKEKEFGFCLPVSLARASQHPLLLGQKVFVTPNTKPGKDILVNLVKAVHGMPVERLGRSVFKAEQLPDDLLVLSCEEDYDACLPFLEKGGTIYSSELLLNGIVKQKLEYERHGLFADHVKRTRSTMWLKKTNKFLPVTK</sequence>
<feature type="region of interest" description="Disordered" evidence="4">
    <location>
        <begin position="458"/>
        <end position="480"/>
    </location>
</feature>
<accession>A0A8X8ZBI5</accession>
<feature type="domain" description="BRCT" evidence="5">
    <location>
        <begin position="954"/>
        <end position="1018"/>
    </location>
</feature>
<proteinExistence type="predicted"/>
<feature type="region of interest" description="Disordered" evidence="4">
    <location>
        <begin position="1"/>
        <end position="24"/>
    </location>
</feature>
<evidence type="ECO:0000256" key="3">
    <source>
        <dbReference type="ARBA" id="ARBA00023242"/>
    </source>
</evidence>
<feature type="region of interest" description="Disordered" evidence="4">
    <location>
        <begin position="562"/>
        <end position="586"/>
    </location>
</feature>
<dbReference type="PROSITE" id="PS50172">
    <property type="entry name" value="BRCT"/>
    <property type="match status" value="1"/>
</dbReference>
<dbReference type="GO" id="GO:0006974">
    <property type="term" value="P:DNA damage response"/>
    <property type="evidence" value="ECO:0007669"/>
    <property type="project" value="UniProtKB-KW"/>
</dbReference>
<dbReference type="InterPro" id="IPR001357">
    <property type="entry name" value="BRCT_dom"/>
</dbReference>
<dbReference type="EMBL" id="PNBA02000015">
    <property type="protein sequence ID" value="KAG6398582.1"/>
    <property type="molecule type" value="Genomic_DNA"/>
</dbReference>
<feature type="compositionally biased region" description="Polar residues" evidence="4">
    <location>
        <begin position="745"/>
        <end position="777"/>
    </location>
</feature>
<evidence type="ECO:0000313" key="7">
    <source>
        <dbReference type="Proteomes" id="UP000298416"/>
    </source>
</evidence>
<keyword evidence="3" id="KW-0539">Nucleus</keyword>
<gene>
    <name evidence="6" type="ORF">SASPL_140049</name>
</gene>
<dbReference type="Pfam" id="PF16589">
    <property type="entry name" value="BRCT_2"/>
    <property type="match status" value="1"/>
</dbReference>
<dbReference type="PANTHER" id="PTHR23196:SF1">
    <property type="entry name" value="PAX-INTERACTING PROTEIN 1"/>
    <property type="match status" value="1"/>
</dbReference>
<comment type="caution">
    <text evidence="6">The sequence shown here is derived from an EMBL/GenBank/DDBJ whole genome shotgun (WGS) entry which is preliminary data.</text>
</comment>
<name>A0A8X8ZBI5_SALSN</name>
<feature type="compositionally biased region" description="Polar residues" evidence="4">
    <location>
        <begin position="562"/>
        <end position="572"/>
    </location>
</feature>
<evidence type="ECO:0000256" key="4">
    <source>
        <dbReference type="SAM" id="MobiDB-lite"/>
    </source>
</evidence>
<reference evidence="6" key="1">
    <citation type="submission" date="2018-01" db="EMBL/GenBank/DDBJ databases">
        <authorList>
            <person name="Mao J.F."/>
        </authorList>
    </citation>
    <scope>NUCLEOTIDE SEQUENCE</scope>
    <source>
        <strain evidence="6">Huo1</strain>
        <tissue evidence="6">Leaf</tissue>
    </source>
</reference>
<evidence type="ECO:0000256" key="1">
    <source>
        <dbReference type="ARBA" id="ARBA00004123"/>
    </source>
</evidence>
<keyword evidence="7" id="KW-1185">Reference proteome</keyword>
<comment type="subcellular location">
    <subcellularLocation>
        <location evidence="1">Nucleus</location>
    </subcellularLocation>
</comment>
<dbReference type="Proteomes" id="UP000298416">
    <property type="component" value="Unassembled WGS sequence"/>
</dbReference>
<evidence type="ECO:0000313" key="6">
    <source>
        <dbReference type="EMBL" id="KAG6398582.1"/>
    </source>
</evidence>
<dbReference type="SMART" id="SM00292">
    <property type="entry name" value="BRCT"/>
    <property type="match status" value="1"/>
</dbReference>
<feature type="region of interest" description="Disordered" evidence="4">
    <location>
        <begin position="268"/>
        <end position="290"/>
    </location>
</feature>
<dbReference type="AlphaFoldDB" id="A0A8X8ZBI5"/>
<reference evidence="6" key="2">
    <citation type="submission" date="2020-08" db="EMBL/GenBank/DDBJ databases">
        <title>Plant Genome Project.</title>
        <authorList>
            <person name="Zhang R.-G."/>
        </authorList>
    </citation>
    <scope>NUCLEOTIDE SEQUENCE</scope>
    <source>
        <strain evidence="6">Huo1</strain>
        <tissue evidence="6">Leaf</tissue>
    </source>
</reference>
<dbReference type="Pfam" id="PF16770">
    <property type="entry name" value="RTT107_BRCT_5"/>
    <property type="match status" value="1"/>
</dbReference>
<dbReference type="CDD" id="cd18432">
    <property type="entry name" value="BRCT_PAXIP1_rpt6_like"/>
    <property type="match status" value="1"/>
</dbReference>
<protein>
    <recommendedName>
        <fullName evidence="5">BRCT domain-containing protein</fullName>
    </recommendedName>
</protein>
<feature type="region of interest" description="Disordered" evidence="4">
    <location>
        <begin position="745"/>
        <end position="867"/>
    </location>
</feature>
<dbReference type="InterPro" id="IPR036420">
    <property type="entry name" value="BRCT_dom_sf"/>
</dbReference>
<dbReference type="CDD" id="cd17744">
    <property type="entry name" value="BRCT_MDC1_rpt1"/>
    <property type="match status" value="1"/>
</dbReference>
<dbReference type="SUPFAM" id="SSF52113">
    <property type="entry name" value="BRCT domain"/>
    <property type="match status" value="1"/>
</dbReference>
<dbReference type="Gene3D" id="3.40.50.10190">
    <property type="entry name" value="BRCT domain"/>
    <property type="match status" value="2"/>
</dbReference>
<evidence type="ECO:0000259" key="5">
    <source>
        <dbReference type="PROSITE" id="PS50172"/>
    </source>
</evidence>
<feature type="compositionally biased region" description="Basic residues" evidence="4">
    <location>
        <begin position="798"/>
        <end position="808"/>
    </location>
</feature>
<keyword evidence="2" id="KW-0227">DNA damage</keyword>
<evidence type="ECO:0000256" key="2">
    <source>
        <dbReference type="ARBA" id="ARBA00022763"/>
    </source>
</evidence>
<organism evidence="6">
    <name type="scientific">Salvia splendens</name>
    <name type="common">Scarlet sage</name>
    <dbReference type="NCBI Taxonomy" id="180675"/>
    <lineage>
        <taxon>Eukaryota</taxon>
        <taxon>Viridiplantae</taxon>
        <taxon>Streptophyta</taxon>
        <taxon>Embryophyta</taxon>
        <taxon>Tracheophyta</taxon>
        <taxon>Spermatophyta</taxon>
        <taxon>Magnoliopsida</taxon>
        <taxon>eudicotyledons</taxon>
        <taxon>Gunneridae</taxon>
        <taxon>Pentapetalae</taxon>
        <taxon>asterids</taxon>
        <taxon>lamiids</taxon>
        <taxon>Lamiales</taxon>
        <taxon>Lamiaceae</taxon>
        <taxon>Nepetoideae</taxon>
        <taxon>Mentheae</taxon>
        <taxon>Salviinae</taxon>
        <taxon>Salvia</taxon>
        <taxon>Salvia subgen. Calosphace</taxon>
        <taxon>core Calosphace</taxon>
    </lineage>
</organism>
<dbReference type="GO" id="GO:0005634">
    <property type="term" value="C:nucleus"/>
    <property type="evidence" value="ECO:0007669"/>
    <property type="project" value="UniProtKB-SubCell"/>
</dbReference>
<feature type="region of interest" description="Disordered" evidence="4">
    <location>
        <begin position="645"/>
        <end position="665"/>
    </location>
</feature>